<evidence type="ECO:0000256" key="4">
    <source>
        <dbReference type="ARBA" id="ARBA00023136"/>
    </source>
</evidence>
<organism evidence="6 7">
    <name type="scientific">Citrobacter portucalensis</name>
    <dbReference type="NCBI Taxonomy" id="1639133"/>
    <lineage>
        <taxon>Bacteria</taxon>
        <taxon>Pseudomonadati</taxon>
        <taxon>Pseudomonadota</taxon>
        <taxon>Gammaproteobacteria</taxon>
        <taxon>Enterobacterales</taxon>
        <taxon>Enterobacteriaceae</taxon>
        <taxon>Citrobacter</taxon>
        <taxon>Citrobacter freundii complex</taxon>
    </lineage>
</organism>
<evidence type="ECO:0000256" key="2">
    <source>
        <dbReference type="ARBA" id="ARBA00022692"/>
    </source>
</evidence>
<evidence type="ECO:0000313" key="6">
    <source>
        <dbReference type="EMBL" id="MDN4370749.1"/>
    </source>
</evidence>
<evidence type="ECO:0000256" key="3">
    <source>
        <dbReference type="ARBA" id="ARBA00022989"/>
    </source>
</evidence>
<dbReference type="GO" id="GO:0016740">
    <property type="term" value="F:transferase activity"/>
    <property type="evidence" value="ECO:0007669"/>
    <property type="project" value="UniProtKB-ARBA"/>
</dbReference>
<dbReference type="InterPro" id="IPR007318">
    <property type="entry name" value="Phopholipid_MeTrfase"/>
</dbReference>
<dbReference type="PANTHER" id="PTHR12714">
    <property type="entry name" value="PROTEIN-S ISOPRENYLCYSTEINE O-METHYLTRANSFERASE"/>
    <property type="match status" value="1"/>
</dbReference>
<dbReference type="EMBL" id="JAQIHS010000031">
    <property type="protein sequence ID" value="MDN4370749.1"/>
    <property type="molecule type" value="Genomic_DNA"/>
</dbReference>
<proteinExistence type="predicted"/>
<keyword evidence="2 5" id="KW-0812">Transmembrane</keyword>
<sequence>MPAAMRHFLTKLRVWLPPPLILVLFLIADAFTASPRFTFGAVTIVISALLASVSLAMILHTAWQMRKKRTTLNPLHAEKSTTLVTGGCYAWSRNPIYLGMSGLQLAFSLYVGSLIGILAAPLFILVVARLHIDFEEEQLRKHFGPEWIRYEQRVRRWL</sequence>
<evidence type="ECO:0000256" key="5">
    <source>
        <dbReference type="SAM" id="Phobius"/>
    </source>
</evidence>
<dbReference type="Pfam" id="PF04191">
    <property type="entry name" value="PEMT"/>
    <property type="match status" value="1"/>
</dbReference>
<dbReference type="Proteomes" id="UP001169985">
    <property type="component" value="Unassembled WGS sequence"/>
</dbReference>
<keyword evidence="4 5" id="KW-0472">Membrane</keyword>
<keyword evidence="3 5" id="KW-1133">Transmembrane helix</keyword>
<feature type="transmembrane region" description="Helical" evidence="5">
    <location>
        <begin position="107"/>
        <end position="132"/>
    </location>
</feature>
<name>A0AAW7LXD3_9ENTR</name>
<protein>
    <submittedName>
        <fullName evidence="6">Isoprenylcysteine carboxylmethyltransferase family protein</fullName>
    </submittedName>
</protein>
<accession>A0AAW7LXD3</accession>
<evidence type="ECO:0000256" key="1">
    <source>
        <dbReference type="ARBA" id="ARBA00004127"/>
    </source>
</evidence>
<gene>
    <name evidence="6" type="ORF">PEY55_21040</name>
</gene>
<feature type="transmembrane region" description="Helical" evidence="5">
    <location>
        <begin position="37"/>
        <end position="59"/>
    </location>
</feature>
<evidence type="ECO:0000313" key="7">
    <source>
        <dbReference type="Proteomes" id="UP001169985"/>
    </source>
</evidence>
<dbReference type="PANTHER" id="PTHR12714:SF24">
    <property type="entry name" value="SLR1182 PROTEIN"/>
    <property type="match status" value="1"/>
</dbReference>
<reference evidence="6" key="2">
    <citation type="submission" date="2023-01" db="EMBL/GenBank/DDBJ databases">
        <authorList>
            <person name="Hamerlinck H."/>
            <person name="Aerssens A."/>
            <person name="Boelens J."/>
            <person name="Messiaen A.-S."/>
            <person name="Vandendriessche S."/>
            <person name="Velghe A."/>
            <person name="Verhasselt B."/>
            <person name="Leroux-Roels I."/>
        </authorList>
    </citation>
    <scope>NUCLEOTIDE SEQUENCE</scope>
    <source>
        <strain evidence="6">UZG-GERCF-220920-Env23</strain>
    </source>
</reference>
<dbReference type="AlphaFoldDB" id="A0AAW7LXD3"/>
<reference evidence="6" key="1">
    <citation type="journal article" date="2023" name="Antimicrob Resist Infect Control">
        <title>Sanitary installations and wastewater plumbing as reservoir for the long-term circulation and transmission of carbapenemase producing Citrobacter freundii clones in a hospital setting.</title>
        <authorList>
            <person name="Hamerlinck H."/>
            <person name="Aerssens A."/>
            <person name="Boelens J."/>
            <person name="Dehaene A."/>
            <person name="McMahon M."/>
            <person name="Messiaen A.S."/>
            <person name="Vandendriessche S."/>
            <person name="Velghe A."/>
            <person name="Leroux-Roels I."/>
            <person name="Verhasselt B."/>
        </authorList>
    </citation>
    <scope>NUCLEOTIDE SEQUENCE</scope>
    <source>
        <strain evidence="6">UZG-GERCF-220920-Env23</strain>
    </source>
</reference>
<feature type="transmembrane region" description="Helical" evidence="5">
    <location>
        <begin position="12"/>
        <end position="31"/>
    </location>
</feature>
<dbReference type="GO" id="GO:0012505">
    <property type="term" value="C:endomembrane system"/>
    <property type="evidence" value="ECO:0007669"/>
    <property type="project" value="UniProtKB-SubCell"/>
</dbReference>
<comment type="caution">
    <text evidence="6">The sequence shown here is derived from an EMBL/GenBank/DDBJ whole genome shotgun (WGS) entry which is preliminary data.</text>
</comment>
<comment type="subcellular location">
    <subcellularLocation>
        <location evidence="1">Endomembrane system</location>
        <topology evidence="1">Multi-pass membrane protein</topology>
    </subcellularLocation>
</comment>
<dbReference type="Gene3D" id="1.20.120.1630">
    <property type="match status" value="1"/>
</dbReference>